<dbReference type="InterPro" id="IPR013011">
    <property type="entry name" value="PTS_EIIB_2"/>
</dbReference>
<dbReference type="NCBIfam" id="NF011663">
    <property type="entry name" value="PRK15083.1"/>
    <property type="match status" value="1"/>
</dbReference>
<dbReference type="SUPFAM" id="SSF52794">
    <property type="entry name" value="PTS system IIB component-like"/>
    <property type="match status" value="2"/>
</dbReference>
<dbReference type="Proteomes" id="UP000182152">
    <property type="component" value="Unassembled WGS sequence"/>
</dbReference>
<feature type="domain" description="PTS EIIB type-2" evidence="18">
    <location>
        <begin position="381"/>
        <end position="476"/>
    </location>
</feature>
<evidence type="ECO:0000256" key="13">
    <source>
        <dbReference type="ARBA" id="ARBA00022989"/>
    </source>
</evidence>
<dbReference type="InterPro" id="IPR029503">
    <property type="entry name" value="PTS_EIIB_mannitol"/>
</dbReference>
<dbReference type="PROSITE" id="PS51104">
    <property type="entry name" value="PTS_EIIC_TYPE_2"/>
    <property type="match status" value="1"/>
</dbReference>
<dbReference type="NCBIfam" id="TIGR00851">
    <property type="entry name" value="mtlA"/>
    <property type="match status" value="1"/>
</dbReference>
<evidence type="ECO:0000313" key="21">
    <source>
        <dbReference type="Proteomes" id="UP000182152"/>
    </source>
</evidence>
<feature type="transmembrane region" description="Helical" evidence="17">
    <location>
        <begin position="306"/>
        <end position="336"/>
    </location>
</feature>
<feature type="compositionally biased region" description="Basic and acidic residues" evidence="16">
    <location>
        <begin position="470"/>
        <end position="484"/>
    </location>
</feature>
<dbReference type="InterPro" id="IPR003352">
    <property type="entry name" value="PTS_EIIC"/>
</dbReference>
<comment type="subcellular location">
    <subcellularLocation>
        <location evidence="3">Cell membrane</location>
        <topology evidence="3">Multi-pass membrane protein</topology>
    </subcellularLocation>
</comment>
<feature type="transmembrane region" description="Helical" evidence="17">
    <location>
        <begin position="55"/>
        <end position="74"/>
    </location>
</feature>
<dbReference type="InterPro" id="IPR003501">
    <property type="entry name" value="PTS_EIIB_2/3"/>
</dbReference>
<reference evidence="20 21" key="1">
    <citation type="submission" date="2014-12" db="EMBL/GenBank/DDBJ databases">
        <title>Draft genome sequences of 29 type strains of Enterococci.</title>
        <authorList>
            <person name="Zhong Z."/>
            <person name="Sun Z."/>
            <person name="Liu W."/>
            <person name="Zhang W."/>
            <person name="Zhang H."/>
        </authorList>
    </citation>
    <scope>NUCLEOTIDE SEQUENCE [LARGE SCALE GENOMIC DNA]</scope>
    <source>
        <strain evidence="20 21">DSM 15687</strain>
    </source>
</reference>
<evidence type="ECO:0000256" key="16">
    <source>
        <dbReference type="SAM" id="MobiDB-lite"/>
    </source>
</evidence>
<dbReference type="EMBL" id="JXLB01000006">
    <property type="protein sequence ID" value="OJG83013.1"/>
    <property type="molecule type" value="Genomic_DNA"/>
</dbReference>
<dbReference type="GO" id="GO:0005886">
    <property type="term" value="C:plasma membrane"/>
    <property type="evidence" value="ECO:0007669"/>
    <property type="project" value="UniProtKB-SubCell"/>
</dbReference>
<keyword evidence="21" id="KW-1185">Reference proteome</keyword>
<dbReference type="GO" id="GO:0009401">
    <property type="term" value="P:phosphoenolpyruvate-dependent sugar phosphotransferase system"/>
    <property type="evidence" value="ECO:0007669"/>
    <property type="project" value="UniProtKB-KW"/>
</dbReference>
<dbReference type="PROSITE" id="PS51099">
    <property type="entry name" value="PTS_EIIB_TYPE_2"/>
    <property type="match status" value="1"/>
</dbReference>
<evidence type="ECO:0000256" key="1">
    <source>
        <dbReference type="ARBA" id="ARBA00001655"/>
    </source>
</evidence>
<evidence type="ECO:0000256" key="2">
    <source>
        <dbReference type="ARBA" id="ARBA00002434"/>
    </source>
</evidence>
<feature type="transmembrane region" description="Helical" evidence="17">
    <location>
        <begin position="86"/>
        <end position="110"/>
    </location>
</feature>
<evidence type="ECO:0000256" key="3">
    <source>
        <dbReference type="ARBA" id="ARBA00004651"/>
    </source>
</evidence>
<keyword evidence="9" id="KW-0762">Sugar transport</keyword>
<dbReference type="InterPro" id="IPR036095">
    <property type="entry name" value="PTS_EIIB-like_sf"/>
</dbReference>
<evidence type="ECO:0000256" key="17">
    <source>
        <dbReference type="SAM" id="Phobius"/>
    </source>
</evidence>
<dbReference type="InterPro" id="IPR004718">
    <property type="entry name" value="PTS_IIC_mtl"/>
</dbReference>
<dbReference type="EC" id="2.7.1.197" evidence="4"/>
<keyword evidence="11" id="KW-0598">Phosphotransferase system</keyword>
<evidence type="ECO:0000259" key="18">
    <source>
        <dbReference type="PROSITE" id="PS51099"/>
    </source>
</evidence>
<protein>
    <recommendedName>
        <fullName evidence="5">PTS system mannitol-specific EIICB component</fullName>
        <ecNumber evidence="4">2.7.1.197</ecNumber>
    </recommendedName>
    <alternativeName>
        <fullName evidence="15">EIICB-Mtl</fullName>
    </alternativeName>
</protein>
<dbReference type="PANTHER" id="PTHR30181:SF2">
    <property type="entry name" value="PTS SYSTEM MANNITOL-SPECIFIC EIICBA COMPONENT"/>
    <property type="match status" value="1"/>
</dbReference>
<comment type="function">
    <text evidence="2">The phosphoenolpyruvate-dependent sugar phosphotransferase system (sugar PTS), a major carbohydrate active transport system, catalyzes the phosphorylation of incoming sugar substrates concomitantly with their translocation across the cell membrane. The enzyme II CmtAB PTS system is involved in D-mannitol transport.</text>
</comment>
<dbReference type="Pfam" id="PF02302">
    <property type="entry name" value="PTS_IIB"/>
    <property type="match status" value="1"/>
</dbReference>
<evidence type="ECO:0000256" key="8">
    <source>
        <dbReference type="ARBA" id="ARBA00022553"/>
    </source>
</evidence>
<dbReference type="STRING" id="150033.RV14_GL002016"/>
<dbReference type="InterPro" id="IPR013014">
    <property type="entry name" value="PTS_EIIC_2"/>
</dbReference>
<evidence type="ECO:0000256" key="10">
    <source>
        <dbReference type="ARBA" id="ARBA00022679"/>
    </source>
</evidence>
<proteinExistence type="predicted"/>
<dbReference type="GO" id="GO:0090563">
    <property type="term" value="F:protein-phosphocysteine-sugar phosphotransferase activity"/>
    <property type="evidence" value="ECO:0007669"/>
    <property type="project" value="TreeGrafter"/>
</dbReference>
<evidence type="ECO:0000256" key="7">
    <source>
        <dbReference type="ARBA" id="ARBA00022475"/>
    </source>
</evidence>
<dbReference type="CDD" id="cd05567">
    <property type="entry name" value="PTS_IIB_mannitol"/>
    <property type="match status" value="1"/>
</dbReference>
<gene>
    <name evidence="20" type="ORF">RV14_GL002016</name>
</gene>
<feature type="transmembrane region" description="Helical" evidence="17">
    <location>
        <begin position="140"/>
        <end position="158"/>
    </location>
</feature>
<keyword evidence="12 17" id="KW-0812">Transmembrane</keyword>
<accession>A0A1L8WPS2</accession>
<comment type="catalytic activity">
    <reaction evidence="1">
        <text>D-mannitol(out) + N(pros)-phospho-L-histidyl-[protein] = D-mannitol 1-phosphate(in) + L-histidyl-[protein]</text>
        <dbReference type="Rhea" id="RHEA:33363"/>
        <dbReference type="Rhea" id="RHEA-COMP:9745"/>
        <dbReference type="Rhea" id="RHEA-COMP:9746"/>
        <dbReference type="ChEBI" id="CHEBI:16899"/>
        <dbReference type="ChEBI" id="CHEBI:29979"/>
        <dbReference type="ChEBI" id="CHEBI:61381"/>
        <dbReference type="ChEBI" id="CHEBI:64837"/>
        <dbReference type="EC" id="2.7.1.197"/>
    </reaction>
</comment>
<dbReference type="RefSeq" id="WP_071855041.1">
    <property type="nucleotide sequence ID" value="NZ_JXLB01000006.1"/>
</dbReference>
<evidence type="ECO:0000256" key="4">
    <source>
        <dbReference type="ARBA" id="ARBA00011909"/>
    </source>
</evidence>
<evidence type="ECO:0000256" key="14">
    <source>
        <dbReference type="ARBA" id="ARBA00023136"/>
    </source>
</evidence>
<evidence type="ECO:0000256" key="12">
    <source>
        <dbReference type="ARBA" id="ARBA00022692"/>
    </source>
</evidence>
<organism evidence="20 21">
    <name type="scientific">Enterococcus ratti</name>
    <dbReference type="NCBI Taxonomy" id="150033"/>
    <lineage>
        <taxon>Bacteria</taxon>
        <taxon>Bacillati</taxon>
        <taxon>Bacillota</taxon>
        <taxon>Bacilli</taxon>
        <taxon>Lactobacillales</taxon>
        <taxon>Enterococcaceae</taxon>
        <taxon>Enterococcus</taxon>
    </lineage>
</organism>
<sequence>MERTIPKKKSLLKAKVQKLGSTLSSMVMPNIGALIAWGVLTALFIPDGYLPNEKFATMVSPMLTYLIPLLIGYTGGKVIAGDRGSVVGAIATMGVIVGTDVPMMLGAMIMGPLGGFAIKQFDRLFQKHIKSGFEMLVNNFSAGLIGFALALLGFWAIGPAVDTLTQMMAAGVEVILKAHLIPLTSIFIEPAKILFLNNAINHGILTPLGTEQVAEAGKSILFLLEANPGPGLGVLLAFTLFGKGAAKSSAPGAVIIHFLGGIHEIYFPYVMMKPLLFLAVIFGGMSGSFIFQLMNAGLRAPASPGSIIAILAMTPISTYIPVILGVIVAAIVSFAISSVILKADVKEEEGDFEQSVRETQAAKRKAKGVHLTGDPSLASIKNIIFACDAGMGSSAMGASILRKKVKEAGLPQKVTNQAISQLSAGSDTLVVTQVELQERAKQKAPEAHFVAVENFLNSPRYDEIIQSLRQENKQQLSEDKKSTTEEPTTDLTSIKKVKEIVMVYDTHEGSTTMGTAVLKNLLNKNDLMIPLKKINIDELVDQDSLLLITNSDLAKKVQQKAPRAVLVTLHNMVNPQKYESIVSALKKPA</sequence>
<name>A0A1L8WPS2_9ENTE</name>
<keyword evidence="6" id="KW-0813">Transport</keyword>
<dbReference type="PANTHER" id="PTHR30181">
    <property type="entry name" value="MANNITOL PERMEASE IIC COMPONENT"/>
    <property type="match status" value="1"/>
</dbReference>
<feature type="region of interest" description="Disordered" evidence="16">
    <location>
        <begin position="470"/>
        <end position="490"/>
    </location>
</feature>
<dbReference type="Gene3D" id="3.40.50.2300">
    <property type="match status" value="2"/>
</dbReference>
<feature type="domain" description="PTS EIIC type-2" evidence="19">
    <location>
        <begin position="19"/>
        <end position="354"/>
    </location>
</feature>
<comment type="caution">
    <text evidence="20">The sequence shown here is derived from an EMBL/GenBank/DDBJ whole genome shotgun (WGS) entry which is preliminary data.</text>
</comment>
<feature type="transmembrane region" description="Helical" evidence="17">
    <location>
        <begin position="21"/>
        <end position="43"/>
    </location>
</feature>
<evidence type="ECO:0000256" key="11">
    <source>
        <dbReference type="ARBA" id="ARBA00022683"/>
    </source>
</evidence>
<dbReference type="InterPro" id="IPR050893">
    <property type="entry name" value="Sugar_PTS"/>
</dbReference>
<evidence type="ECO:0000256" key="6">
    <source>
        <dbReference type="ARBA" id="ARBA00022448"/>
    </source>
</evidence>
<dbReference type="Pfam" id="PF02378">
    <property type="entry name" value="PTS_EIIC"/>
    <property type="match status" value="1"/>
</dbReference>
<evidence type="ECO:0000256" key="15">
    <source>
        <dbReference type="ARBA" id="ARBA00033349"/>
    </source>
</evidence>
<keyword evidence="10 20" id="KW-0808">Transferase</keyword>
<evidence type="ECO:0000313" key="20">
    <source>
        <dbReference type="EMBL" id="OJG83013.1"/>
    </source>
</evidence>
<keyword evidence="14 17" id="KW-0472">Membrane</keyword>
<evidence type="ECO:0000259" key="19">
    <source>
        <dbReference type="PROSITE" id="PS51104"/>
    </source>
</evidence>
<evidence type="ECO:0000256" key="5">
    <source>
        <dbReference type="ARBA" id="ARBA00021825"/>
    </source>
</evidence>
<evidence type="ECO:0000256" key="9">
    <source>
        <dbReference type="ARBA" id="ARBA00022597"/>
    </source>
</evidence>
<feature type="transmembrane region" description="Helical" evidence="17">
    <location>
        <begin position="275"/>
        <end position="294"/>
    </location>
</feature>
<dbReference type="OrthoDB" id="9814222at2"/>
<keyword evidence="8" id="KW-0597">Phosphoprotein</keyword>
<keyword evidence="7" id="KW-1003">Cell membrane</keyword>
<dbReference type="GO" id="GO:0022872">
    <property type="term" value="F:protein-N(PI)-phosphohistidine-mannitol phosphotransferase system transmembrane transporter activity"/>
    <property type="evidence" value="ECO:0007669"/>
    <property type="project" value="InterPro"/>
</dbReference>
<keyword evidence="13 17" id="KW-1133">Transmembrane helix</keyword>
<dbReference type="AlphaFoldDB" id="A0A1L8WPS2"/>